<accession>A0A517MT60</accession>
<feature type="transmembrane region" description="Helical" evidence="1">
    <location>
        <begin position="250"/>
        <end position="269"/>
    </location>
</feature>
<protein>
    <submittedName>
        <fullName evidence="2">Uncharacterized protein</fullName>
    </submittedName>
</protein>
<dbReference type="EMBL" id="CP036263">
    <property type="protein sequence ID" value="QDS98042.1"/>
    <property type="molecule type" value="Genomic_DNA"/>
</dbReference>
<keyword evidence="1" id="KW-1133">Transmembrane helix</keyword>
<proteinExistence type="predicted"/>
<gene>
    <name evidence="2" type="ORF">HG15A2_13120</name>
</gene>
<keyword evidence="1" id="KW-0812">Transmembrane</keyword>
<evidence type="ECO:0000313" key="2">
    <source>
        <dbReference type="EMBL" id="QDS98042.1"/>
    </source>
</evidence>
<feature type="transmembrane region" description="Helical" evidence="1">
    <location>
        <begin position="225"/>
        <end position="244"/>
    </location>
</feature>
<keyword evidence="1" id="KW-0472">Membrane</keyword>
<evidence type="ECO:0000313" key="3">
    <source>
        <dbReference type="Proteomes" id="UP000319852"/>
    </source>
</evidence>
<evidence type="ECO:0000256" key="1">
    <source>
        <dbReference type="SAM" id="Phobius"/>
    </source>
</evidence>
<organism evidence="2 3">
    <name type="scientific">Adhaeretor mobilis</name>
    <dbReference type="NCBI Taxonomy" id="1930276"/>
    <lineage>
        <taxon>Bacteria</taxon>
        <taxon>Pseudomonadati</taxon>
        <taxon>Planctomycetota</taxon>
        <taxon>Planctomycetia</taxon>
        <taxon>Pirellulales</taxon>
        <taxon>Lacipirellulaceae</taxon>
        <taxon>Adhaeretor</taxon>
    </lineage>
</organism>
<reference evidence="2 3" key="1">
    <citation type="submission" date="2019-02" db="EMBL/GenBank/DDBJ databases">
        <title>Deep-cultivation of Planctomycetes and their phenomic and genomic characterization uncovers novel biology.</title>
        <authorList>
            <person name="Wiegand S."/>
            <person name="Jogler M."/>
            <person name="Boedeker C."/>
            <person name="Pinto D."/>
            <person name="Vollmers J."/>
            <person name="Rivas-Marin E."/>
            <person name="Kohn T."/>
            <person name="Peeters S.H."/>
            <person name="Heuer A."/>
            <person name="Rast P."/>
            <person name="Oberbeckmann S."/>
            <person name="Bunk B."/>
            <person name="Jeske O."/>
            <person name="Meyerdierks A."/>
            <person name="Storesund J.E."/>
            <person name="Kallscheuer N."/>
            <person name="Luecker S."/>
            <person name="Lage O.M."/>
            <person name="Pohl T."/>
            <person name="Merkel B.J."/>
            <person name="Hornburger P."/>
            <person name="Mueller R.-W."/>
            <person name="Bruemmer F."/>
            <person name="Labrenz M."/>
            <person name="Spormann A.M."/>
            <person name="Op den Camp H."/>
            <person name="Overmann J."/>
            <person name="Amann R."/>
            <person name="Jetten M.S.M."/>
            <person name="Mascher T."/>
            <person name="Medema M.H."/>
            <person name="Devos D.P."/>
            <person name="Kaster A.-K."/>
            <person name="Ovreas L."/>
            <person name="Rohde M."/>
            <person name="Galperin M.Y."/>
            <person name="Jogler C."/>
        </authorList>
    </citation>
    <scope>NUCLEOTIDE SEQUENCE [LARGE SCALE GENOMIC DNA]</scope>
    <source>
        <strain evidence="2 3">HG15A2</strain>
    </source>
</reference>
<name>A0A517MT60_9BACT</name>
<dbReference type="KEGG" id="amob:HG15A2_13120"/>
<dbReference type="AlphaFoldDB" id="A0A517MT60"/>
<sequence>MPSPVGLLQTKATMNLHDLLEHHGLGANPFADEDAQTDPVFQGRCRSSVFHPNWDKIYGDPSSPATSIVFGEKGAGKTAMRLQIANQLHEHNQRDSDSKVFVIEYDDFNPFLDRFADRLSSRKRRSPDKVLAEWKLWDHMDSILSLGVTDVVDQVLGVRRNGNGSNGNGEQVNKLPSDAAKRLDRFQKRDLLLLSACYDNSLTETFQSRWYRLRKRLRYYPWQSWFIRGIGVAVKSAVIGTILYTKNYSWLATVWPWLIIALGWAPWMAQVWRWWMQARGVSKHLRAINRDSHPLRQVLMQFSGRDINGQPLPNKYRTDDRYELLYKFQGVLQALGYAGVVVLVDRVDEPHLTGGALPKMKAFVWPLLDNKFLKQPGFGLKLLLPAELSEYALNEDRDFFQRARLDKQNMVPSLEWTGQSLYDLANARVAACGTENQQPRLQMLFDDTIDERRLIDAFATLRVPRHLFKFLYRLLVAHCQSHVDTDPVWEVPLSTFETQLAIYQRDQKTLDATLAG</sequence>
<keyword evidence="3" id="KW-1185">Reference proteome</keyword>
<dbReference type="Proteomes" id="UP000319852">
    <property type="component" value="Chromosome"/>
</dbReference>